<feature type="compositionally biased region" description="Acidic residues" evidence="1">
    <location>
        <begin position="1"/>
        <end position="10"/>
    </location>
</feature>
<keyword evidence="3" id="KW-1185">Reference proteome</keyword>
<feature type="region of interest" description="Disordered" evidence="1">
    <location>
        <begin position="1"/>
        <end position="22"/>
    </location>
</feature>
<proteinExistence type="predicted"/>
<gene>
    <name evidence="2" type="ORF">ALECFALPRED_001433</name>
</gene>
<comment type="caution">
    <text evidence="2">The sequence shown here is derived from an EMBL/GenBank/DDBJ whole genome shotgun (WGS) entry which is preliminary data.</text>
</comment>
<protein>
    <submittedName>
        <fullName evidence="2">Uncharacterized protein</fullName>
    </submittedName>
</protein>
<dbReference type="EMBL" id="CAJPDR010000132">
    <property type="protein sequence ID" value="CAF9920125.1"/>
    <property type="molecule type" value="Genomic_DNA"/>
</dbReference>
<accession>A0A8H3IGN4</accession>
<dbReference type="AlphaFoldDB" id="A0A8H3IGN4"/>
<evidence type="ECO:0000313" key="3">
    <source>
        <dbReference type="Proteomes" id="UP000664203"/>
    </source>
</evidence>
<name>A0A8H3IGN4_9LECA</name>
<dbReference type="OrthoDB" id="5294278at2759"/>
<evidence type="ECO:0000313" key="2">
    <source>
        <dbReference type="EMBL" id="CAF9920125.1"/>
    </source>
</evidence>
<sequence>MPLEDEDDVESSVPPSIRAGRVPPPSNQATFFVTGALAGAATIPVESLWKRLVHRGPGPLPLLVWNPIYRGGVRFWAFDLARYRVERLPIPVAIKVGLSGAAGGLAEICAQSLLNNKLPAIVSLTNQSAKLFCCFGTYTFLSTTLSPENLPPKPFWYCWLIGATAGGFGSGIIARSEGVTGSALWRTAVPKGALTIGTVIAVQVTTCAALLPYNRFIPNGKL</sequence>
<dbReference type="Proteomes" id="UP000664203">
    <property type="component" value="Unassembled WGS sequence"/>
</dbReference>
<evidence type="ECO:0000256" key="1">
    <source>
        <dbReference type="SAM" id="MobiDB-lite"/>
    </source>
</evidence>
<reference evidence="2" key="1">
    <citation type="submission" date="2021-03" db="EMBL/GenBank/DDBJ databases">
        <authorList>
            <person name="Tagirdzhanova G."/>
        </authorList>
    </citation>
    <scope>NUCLEOTIDE SEQUENCE</scope>
</reference>
<organism evidence="2 3">
    <name type="scientific">Alectoria fallacina</name>
    <dbReference type="NCBI Taxonomy" id="1903189"/>
    <lineage>
        <taxon>Eukaryota</taxon>
        <taxon>Fungi</taxon>
        <taxon>Dikarya</taxon>
        <taxon>Ascomycota</taxon>
        <taxon>Pezizomycotina</taxon>
        <taxon>Lecanoromycetes</taxon>
        <taxon>OSLEUM clade</taxon>
        <taxon>Lecanoromycetidae</taxon>
        <taxon>Lecanorales</taxon>
        <taxon>Lecanorineae</taxon>
        <taxon>Parmeliaceae</taxon>
        <taxon>Alectoria</taxon>
    </lineage>
</organism>